<proteinExistence type="predicted"/>
<dbReference type="Gene3D" id="3.30.9.10">
    <property type="entry name" value="D-Amino Acid Oxidase, subunit A, domain 2"/>
    <property type="match status" value="2"/>
</dbReference>
<dbReference type="PANTHER" id="PTHR13847">
    <property type="entry name" value="SARCOSINE DEHYDROGENASE-RELATED"/>
    <property type="match status" value="1"/>
</dbReference>
<dbReference type="Gene3D" id="3.50.50.60">
    <property type="entry name" value="FAD/NAD(P)-binding domain"/>
    <property type="match status" value="2"/>
</dbReference>
<comment type="caution">
    <text evidence="2">The sequence shown here is derived from an EMBL/GenBank/DDBJ whole genome shotgun (WGS) entry which is preliminary data.</text>
</comment>
<organism evidence="2 3">
    <name type="scientific">Pleurostoma richardsiae</name>
    <dbReference type="NCBI Taxonomy" id="41990"/>
    <lineage>
        <taxon>Eukaryota</taxon>
        <taxon>Fungi</taxon>
        <taxon>Dikarya</taxon>
        <taxon>Ascomycota</taxon>
        <taxon>Pezizomycotina</taxon>
        <taxon>Sordariomycetes</taxon>
        <taxon>Sordariomycetidae</taxon>
        <taxon>Calosphaeriales</taxon>
        <taxon>Pleurostomataceae</taxon>
        <taxon>Pleurostoma</taxon>
    </lineage>
</organism>
<sequence>MTPPTFGFPKENDISRSCWLLSVEGDPLLNHVTTPKLPSSADIVVIGSGMSGTLVAKHCIDTWPEKSVVVLEAREFCSGATGRNAGHCKPDQWRGFADYERAFGTQQALKILENEQQTWSDVVAYVKENHVDCDLWVGDTLDVPVTPEAADKAKNTFERFKAAGGKVDHIKVTQDRQEAAELSRVKDAQACYAWPASTLHPWKLAAHVMRENLKKSVNLQTHTRVNEVVPSPSSPDKWVALKNSYGVLFSEGGLISINPRITMQGSVLFGGSNPGQPEFEKWLHDHPERCIDDGLTDFKSVSKAVQDFAESQFTGWPPAKTPTEFHKHSWSGIIALSMDGVPFVGELPGLPGQWICAGHNGQCDSGMARIFTAAPGLVRLMGGRPWADTNLPDVYQITPSRIAQLQKRLHLEDPGFPRL</sequence>
<dbReference type="GO" id="GO:0005737">
    <property type="term" value="C:cytoplasm"/>
    <property type="evidence" value="ECO:0007669"/>
    <property type="project" value="TreeGrafter"/>
</dbReference>
<name>A0AA38VJN1_9PEZI</name>
<dbReference type="AlphaFoldDB" id="A0AA38VJN1"/>
<dbReference type="EMBL" id="JANBVO010000013">
    <property type="protein sequence ID" value="KAJ9148274.1"/>
    <property type="molecule type" value="Genomic_DNA"/>
</dbReference>
<dbReference type="InterPro" id="IPR036188">
    <property type="entry name" value="FAD/NAD-bd_sf"/>
</dbReference>
<dbReference type="SUPFAM" id="SSF51905">
    <property type="entry name" value="FAD/NAD(P)-binding domain"/>
    <property type="match status" value="1"/>
</dbReference>
<keyword evidence="3" id="KW-1185">Reference proteome</keyword>
<dbReference type="Proteomes" id="UP001174694">
    <property type="component" value="Unassembled WGS sequence"/>
</dbReference>
<feature type="domain" description="FAD dependent oxidoreductase" evidence="1">
    <location>
        <begin position="42"/>
        <end position="229"/>
    </location>
</feature>
<dbReference type="Pfam" id="PF01266">
    <property type="entry name" value="DAO"/>
    <property type="match status" value="1"/>
</dbReference>
<accession>A0AA38VJN1</accession>
<protein>
    <submittedName>
        <fullName evidence="2">FAD dependent oxidoreductase-domain-containing protein</fullName>
    </submittedName>
</protein>
<evidence type="ECO:0000313" key="3">
    <source>
        <dbReference type="Proteomes" id="UP001174694"/>
    </source>
</evidence>
<evidence type="ECO:0000259" key="1">
    <source>
        <dbReference type="Pfam" id="PF01266"/>
    </source>
</evidence>
<gene>
    <name evidence="2" type="ORF">NKR23_g5016</name>
</gene>
<dbReference type="InterPro" id="IPR006076">
    <property type="entry name" value="FAD-dep_OxRdtase"/>
</dbReference>
<evidence type="ECO:0000313" key="2">
    <source>
        <dbReference type="EMBL" id="KAJ9148274.1"/>
    </source>
</evidence>
<dbReference type="PANTHER" id="PTHR13847:SF260">
    <property type="entry name" value="FAD DEPENDENT OXIDOREDUCTASE DOMAIN-CONTAINING PROTEIN"/>
    <property type="match status" value="1"/>
</dbReference>
<reference evidence="2" key="1">
    <citation type="submission" date="2022-07" db="EMBL/GenBank/DDBJ databases">
        <title>Fungi with potential for degradation of polypropylene.</title>
        <authorList>
            <person name="Gostincar C."/>
        </authorList>
    </citation>
    <scope>NUCLEOTIDE SEQUENCE</scope>
    <source>
        <strain evidence="2">EXF-13308</strain>
    </source>
</reference>